<dbReference type="InParanoid" id="A0A165KSV0"/>
<proteinExistence type="predicted"/>
<sequence length="78" mass="8563">MARISFTTTTSCFMTATASRSRLCRSPAWVECSFSLASSYALANATTSFDYLGRECWNSQVVLFTLQTLVLCMPLSSA</sequence>
<accession>A0A165KSV0</accession>
<reference evidence="1 2" key="1">
    <citation type="journal article" date="2016" name="Mol. Biol. Evol.">
        <title>Comparative Genomics of Early-Diverging Mushroom-Forming Fungi Provides Insights into the Origins of Lignocellulose Decay Capabilities.</title>
        <authorList>
            <person name="Nagy L.G."/>
            <person name="Riley R."/>
            <person name="Tritt A."/>
            <person name="Adam C."/>
            <person name="Daum C."/>
            <person name="Floudas D."/>
            <person name="Sun H."/>
            <person name="Yadav J.S."/>
            <person name="Pangilinan J."/>
            <person name="Larsson K.H."/>
            <person name="Matsuura K."/>
            <person name="Barry K."/>
            <person name="Labutti K."/>
            <person name="Kuo R."/>
            <person name="Ohm R.A."/>
            <person name="Bhattacharya S.S."/>
            <person name="Shirouzu T."/>
            <person name="Yoshinaga Y."/>
            <person name="Martin F.M."/>
            <person name="Grigoriev I.V."/>
            <person name="Hibbett D.S."/>
        </authorList>
    </citation>
    <scope>NUCLEOTIDE SEQUENCE [LARGE SCALE GENOMIC DNA]</scope>
    <source>
        <strain evidence="1 2">HHB12029</strain>
    </source>
</reference>
<evidence type="ECO:0000313" key="2">
    <source>
        <dbReference type="Proteomes" id="UP000077266"/>
    </source>
</evidence>
<evidence type="ECO:0000313" key="1">
    <source>
        <dbReference type="EMBL" id="KZV96824.1"/>
    </source>
</evidence>
<dbReference type="EMBL" id="KV425938">
    <property type="protein sequence ID" value="KZV96824.1"/>
    <property type="molecule type" value="Genomic_DNA"/>
</dbReference>
<dbReference type="AlphaFoldDB" id="A0A165KSV0"/>
<gene>
    <name evidence="1" type="ORF">EXIGLDRAFT_405256</name>
</gene>
<name>A0A165KSV0_EXIGL</name>
<keyword evidence="2" id="KW-1185">Reference proteome</keyword>
<protein>
    <submittedName>
        <fullName evidence="1">Uncharacterized protein</fullName>
    </submittedName>
</protein>
<organism evidence="1 2">
    <name type="scientific">Exidia glandulosa HHB12029</name>
    <dbReference type="NCBI Taxonomy" id="1314781"/>
    <lineage>
        <taxon>Eukaryota</taxon>
        <taxon>Fungi</taxon>
        <taxon>Dikarya</taxon>
        <taxon>Basidiomycota</taxon>
        <taxon>Agaricomycotina</taxon>
        <taxon>Agaricomycetes</taxon>
        <taxon>Auriculariales</taxon>
        <taxon>Exidiaceae</taxon>
        <taxon>Exidia</taxon>
    </lineage>
</organism>
<dbReference type="Proteomes" id="UP000077266">
    <property type="component" value="Unassembled WGS sequence"/>
</dbReference>